<organism evidence="1">
    <name type="scientific">Guillardia theta (strain CCMP2712)</name>
    <name type="common">Cryptophyte</name>
    <dbReference type="NCBI Taxonomy" id="905079"/>
    <lineage>
        <taxon>Eukaryota</taxon>
        <taxon>Cryptophyceae</taxon>
        <taxon>Pyrenomonadales</taxon>
        <taxon>Geminigeraceae</taxon>
        <taxon>Guillardia</taxon>
    </lineage>
</organism>
<dbReference type="GeneID" id="17305422"/>
<keyword evidence="3" id="KW-1185">Reference proteome</keyword>
<gene>
    <name evidence="1" type="ORF">GUITHDRAFT_105484</name>
</gene>
<evidence type="ECO:0000313" key="3">
    <source>
        <dbReference type="Proteomes" id="UP000011087"/>
    </source>
</evidence>
<dbReference type="EnsemblProtists" id="EKX48860">
    <property type="protein sequence ID" value="EKX48860"/>
    <property type="gene ID" value="GUITHDRAFT_105484"/>
</dbReference>
<evidence type="ECO:0000313" key="1">
    <source>
        <dbReference type="EMBL" id="EKX48860.1"/>
    </source>
</evidence>
<dbReference type="EMBL" id="JH992984">
    <property type="protein sequence ID" value="EKX48860.1"/>
    <property type="molecule type" value="Genomic_DNA"/>
</dbReference>
<dbReference type="AlphaFoldDB" id="L1JL92"/>
<name>L1JL92_GUITC</name>
<reference evidence="2" key="3">
    <citation type="submission" date="2016-03" db="UniProtKB">
        <authorList>
            <consortium name="EnsemblProtists"/>
        </authorList>
    </citation>
    <scope>IDENTIFICATION</scope>
</reference>
<dbReference type="KEGG" id="gtt:GUITHDRAFT_105484"/>
<reference evidence="1 3" key="1">
    <citation type="journal article" date="2012" name="Nature">
        <title>Algal genomes reveal evolutionary mosaicism and the fate of nucleomorphs.</title>
        <authorList>
            <consortium name="DOE Joint Genome Institute"/>
            <person name="Curtis B.A."/>
            <person name="Tanifuji G."/>
            <person name="Burki F."/>
            <person name="Gruber A."/>
            <person name="Irimia M."/>
            <person name="Maruyama S."/>
            <person name="Arias M.C."/>
            <person name="Ball S.G."/>
            <person name="Gile G.H."/>
            <person name="Hirakawa Y."/>
            <person name="Hopkins J.F."/>
            <person name="Kuo A."/>
            <person name="Rensing S.A."/>
            <person name="Schmutz J."/>
            <person name="Symeonidi A."/>
            <person name="Elias M."/>
            <person name="Eveleigh R.J."/>
            <person name="Herman E.K."/>
            <person name="Klute M.J."/>
            <person name="Nakayama T."/>
            <person name="Obornik M."/>
            <person name="Reyes-Prieto A."/>
            <person name="Armbrust E.V."/>
            <person name="Aves S.J."/>
            <person name="Beiko R.G."/>
            <person name="Coutinho P."/>
            <person name="Dacks J.B."/>
            <person name="Durnford D.G."/>
            <person name="Fast N.M."/>
            <person name="Green B.R."/>
            <person name="Grisdale C.J."/>
            <person name="Hempel F."/>
            <person name="Henrissat B."/>
            <person name="Hoppner M.P."/>
            <person name="Ishida K."/>
            <person name="Kim E."/>
            <person name="Koreny L."/>
            <person name="Kroth P.G."/>
            <person name="Liu Y."/>
            <person name="Malik S.B."/>
            <person name="Maier U.G."/>
            <person name="McRose D."/>
            <person name="Mock T."/>
            <person name="Neilson J.A."/>
            <person name="Onodera N.T."/>
            <person name="Poole A.M."/>
            <person name="Pritham E.J."/>
            <person name="Richards T.A."/>
            <person name="Rocap G."/>
            <person name="Roy S.W."/>
            <person name="Sarai C."/>
            <person name="Schaack S."/>
            <person name="Shirato S."/>
            <person name="Slamovits C.H."/>
            <person name="Spencer D.F."/>
            <person name="Suzuki S."/>
            <person name="Worden A.Z."/>
            <person name="Zauner S."/>
            <person name="Barry K."/>
            <person name="Bell C."/>
            <person name="Bharti A.K."/>
            <person name="Crow J.A."/>
            <person name="Grimwood J."/>
            <person name="Kramer R."/>
            <person name="Lindquist E."/>
            <person name="Lucas S."/>
            <person name="Salamov A."/>
            <person name="McFadden G.I."/>
            <person name="Lane C.E."/>
            <person name="Keeling P.J."/>
            <person name="Gray M.W."/>
            <person name="Grigoriev I.V."/>
            <person name="Archibald J.M."/>
        </authorList>
    </citation>
    <scope>NUCLEOTIDE SEQUENCE</scope>
    <source>
        <strain evidence="1 3">CCMP2712</strain>
    </source>
</reference>
<dbReference type="Proteomes" id="UP000011087">
    <property type="component" value="Unassembled WGS sequence"/>
</dbReference>
<dbReference type="HOGENOM" id="CLU_1091727_0_0_1"/>
<dbReference type="RefSeq" id="XP_005835840.1">
    <property type="nucleotide sequence ID" value="XM_005835783.1"/>
</dbReference>
<accession>L1JL92</accession>
<sequence length="255" mass="30241">MSNKFGFLLPSDFFMVREYLKSWLDVAQKHALEKSIATAGCKFSYGWATTRLMNKCFLCWQMAAVSSCCSRLQALKTILQVFIPRAKLRALYQCFVRFRRESALRRAKRLVRQIDETGRMQEALQQALHKWQDEALSKHRSSAYGYSPAYWSRSDSEEHGTNGMHSSIDKEIDNRRDRRLLQIILNTWQEVAERNTNNFARCLWTFSCWCREVNRVCQYRKKLLKGIIMSKAFNFMHSYFQEWNKSINARSIRLR</sequence>
<evidence type="ECO:0008006" key="4">
    <source>
        <dbReference type="Google" id="ProtNLM"/>
    </source>
</evidence>
<reference evidence="3" key="2">
    <citation type="submission" date="2012-11" db="EMBL/GenBank/DDBJ databases">
        <authorList>
            <person name="Kuo A."/>
            <person name="Curtis B.A."/>
            <person name="Tanifuji G."/>
            <person name="Burki F."/>
            <person name="Gruber A."/>
            <person name="Irimia M."/>
            <person name="Maruyama S."/>
            <person name="Arias M.C."/>
            <person name="Ball S.G."/>
            <person name="Gile G.H."/>
            <person name="Hirakawa Y."/>
            <person name="Hopkins J.F."/>
            <person name="Rensing S.A."/>
            <person name="Schmutz J."/>
            <person name="Symeonidi A."/>
            <person name="Elias M."/>
            <person name="Eveleigh R.J."/>
            <person name="Herman E.K."/>
            <person name="Klute M.J."/>
            <person name="Nakayama T."/>
            <person name="Obornik M."/>
            <person name="Reyes-Prieto A."/>
            <person name="Armbrust E.V."/>
            <person name="Aves S.J."/>
            <person name="Beiko R.G."/>
            <person name="Coutinho P."/>
            <person name="Dacks J.B."/>
            <person name="Durnford D.G."/>
            <person name="Fast N.M."/>
            <person name="Green B.R."/>
            <person name="Grisdale C."/>
            <person name="Hempe F."/>
            <person name="Henrissat B."/>
            <person name="Hoppner M.P."/>
            <person name="Ishida K.-I."/>
            <person name="Kim E."/>
            <person name="Koreny L."/>
            <person name="Kroth P.G."/>
            <person name="Liu Y."/>
            <person name="Malik S.-B."/>
            <person name="Maier U.G."/>
            <person name="McRose D."/>
            <person name="Mock T."/>
            <person name="Neilson J.A."/>
            <person name="Onodera N.T."/>
            <person name="Poole A.M."/>
            <person name="Pritham E.J."/>
            <person name="Richards T.A."/>
            <person name="Rocap G."/>
            <person name="Roy S.W."/>
            <person name="Sarai C."/>
            <person name="Schaack S."/>
            <person name="Shirato S."/>
            <person name="Slamovits C.H."/>
            <person name="Spencer D.F."/>
            <person name="Suzuki S."/>
            <person name="Worden A.Z."/>
            <person name="Zauner S."/>
            <person name="Barry K."/>
            <person name="Bell C."/>
            <person name="Bharti A.K."/>
            <person name="Crow J.A."/>
            <person name="Grimwood J."/>
            <person name="Kramer R."/>
            <person name="Lindquist E."/>
            <person name="Lucas S."/>
            <person name="Salamov A."/>
            <person name="McFadden G.I."/>
            <person name="Lane C.E."/>
            <person name="Keeling P.J."/>
            <person name="Gray M.W."/>
            <person name="Grigoriev I.V."/>
            <person name="Archibald J.M."/>
        </authorList>
    </citation>
    <scope>NUCLEOTIDE SEQUENCE</scope>
    <source>
        <strain evidence="3">CCMP2712</strain>
    </source>
</reference>
<proteinExistence type="predicted"/>
<evidence type="ECO:0000313" key="2">
    <source>
        <dbReference type="EnsemblProtists" id="EKX48860"/>
    </source>
</evidence>
<protein>
    <recommendedName>
        <fullName evidence="4">Sfi1 spindle body domain-containing protein</fullName>
    </recommendedName>
</protein>
<dbReference type="PaxDb" id="55529-EKX48860"/>